<comment type="caution">
    <text evidence="1">The sequence shown here is derived from an EMBL/GenBank/DDBJ whole genome shotgun (WGS) entry which is preliminary data.</text>
</comment>
<sequence>MVEERATVTADEFGVLLNISDSPVFDVSVGTVHFGGLTARTPLMKCRPPGDFVYGRADDYDDHPKNSHWSYAMTKDEFTAPIRPYSLAPGKAAIEDVTFADALNQRWTRASNGALMAILDEEPPRCSDRAIDPANSST</sequence>
<reference evidence="2" key="1">
    <citation type="journal article" date="2019" name="Int. J. Syst. Evol. Microbiol.">
        <title>The Global Catalogue of Microorganisms (GCM) 10K type strain sequencing project: providing services to taxonomists for standard genome sequencing and annotation.</title>
        <authorList>
            <consortium name="The Broad Institute Genomics Platform"/>
            <consortium name="The Broad Institute Genome Sequencing Center for Infectious Disease"/>
            <person name="Wu L."/>
            <person name="Ma J."/>
        </authorList>
    </citation>
    <scope>NUCLEOTIDE SEQUENCE [LARGE SCALE GENOMIC DNA]</scope>
    <source>
        <strain evidence="2">JCM 17442</strain>
    </source>
</reference>
<name>A0ABP8DWS7_9MICO</name>
<accession>A0ABP8DWS7</accession>
<protein>
    <submittedName>
        <fullName evidence="1">Uncharacterized protein</fullName>
    </submittedName>
</protein>
<proteinExistence type="predicted"/>
<evidence type="ECO:0000313" key="1">
    <source>
        <dbReference type="EMBL" id="GAA4264451.1"/>
    </source>
</evidence>
<dbReference type="EMBL" id="BAABAU010000001">
    <property type="protein sequence ID" value="GAA4264451.1"/>
    <property type="molecule type" value="Genomic_DNA"/>
</dbReference>
<gene>
    <name evidence="1" type="ORF">GCM10022256_00630</name>
</gene>
<dbReference type="Proteomes" id="UP001501594">
    <property type="component" value="Unassembled WGS sequence"/>
</dbReference>
<keyword evidence="2" id="KW-1185">Reference proteome</keyword>
<organism evidence="1 2">
    <name type="scientific">Frondihabitans peucedani</name>
    <dbReference type="NCBI Taxonomy" id="598626"/>
    <lineage>
        <taxon>Bacteria</taxon>
        <taxon>Bacillati</taxon>
        <taxon>Actinomycetota</taxon>
        <taxon>Actinomycetes</taxon>
        <taxon>Micrococcales</taxon>
        <taxon>Microbacteriaceae</taxon>
        <taxon>Frondihabitans</taxon>
    </lineage>
</organism>
<evidence type="ECO:0000313" key="2">
    <source>
        <dbReference type="Proteomes" id="UP001501594"/>
    </source>
</evidence>